<proteinExistence type="predicted"/>
<name>A0ACB8EV44_9SAUR</name>
<keyword evidence="2" id="KW-1185">Reference proteome</keyword>
<organism evidence="1 2">
    <name type="scientific">Sphaerodactylus townsendi</name>
    <dbReference type="NCBI Taxonomy" id="933632"/>
    <lineage>
        <taxon>Eukaryota</taxon>
        <taxon>Metazoa</taxon>
        <taxon>Chordata</taxon>
        <taxon>Craniata</taxon>
        <taxon>Vertebrata</taxon>
        <taxon>Euteleostomi</taxon>
        <taxon>Lepidosauria</taxon>
        <taxon>Squamata</taxon>
        <taxon>Bifurcata</taxon>
        <taxon>Gekkota</taxon>
        <taxon>Sphaerodactylidae</taxon>
        <taxon>Sphaerodactylus</taxon>
    </lineage>
</organism>
<gene>
    <name evidence="1" type="ORF">K3G42_011161</name>
</gene>
<dbReference type="Proteomes" id="UP000827872">
    <property type="component" value="Linkage Group LG15"/>
</dbReference>
<dbReference type="EMBL" id="CM037628">
    <property type="protein sequence ID" value="KAH7996812.1"/>
    <property type="molecule type" value="Genomic_DNA"/>
</dbReference>
<evidence type="ECO:0000313" key="1">
    <source>
        <dbReference type="EMBL" id="KAH7996812.1"/>
    </source>
</evidence>
<reference evidence="1" key="1">
    <citation type="submission" date="2021-08" db="EMBL/GenBank/DDBJ databases">
        <title>The first chromosome-level gecko genome reveals the dynamic sex chromosomes of Neotropical dwarf geckos (Sphaerodactylidae: Sphaerodactylus).</title>
        <authorList>
            <person name="Pinto B.J."/>
            <person name="Keating S.E."/>
            <person name="Gamble T."/>
        </authorList>
    </citation>
    <scope>NUCLEOTIDE SEQUENCE</scope>
    <source>
        <strain evidence="1">TG3544</strain>
    </source>
</reference>
<protein>
    <submittedName>
        <fullName evidence="1">Uncharacterized protein</fullName>
    </submittedName>
</protein>
<accession>A0ACB8EV44</accession>
<sequence>MCVTFDSSEIRGHGRRCHRPAEICQGCLSVASLRWPRSPLLERADPWIRPPRSKMPPHLSSELASQPKSTNFHFVCCDHLGPKMTKTLPLEASKSPPAGGPDNTAMPPGRVANLMMHWVTKWFRLWQNFPGALMKAILMGIAKGVCRLAAVAPLEKARRPLGEKKELGKDEDGEMLNCEVYHPGYFILSSLESWSQEHVESLIDDRQFGECLEQFSSVAKMGKMDLEDNTALHLIHRSIPFDFEYARVQNLHLMTT</sequence>
<comment type="caution">
    <text evidence="1">The sequence shown here is derived from an EMBL/GenBank/DDBJ whole genome shotgun (WGS) entry which is preliminary data.</text>
</comment>
<evidence type="ECO:0000313" key="2">
    <source>
        <dbReference type="Proteomes" id="UP000827872"/>
    </source>
</evidence>